<feature type="non-terminal residue" evidence="1">
    <location>
        <position position="79"/>
    </location>
</feature>
<proteinExistence type="predicted"/>
<dbReference type="AlphaFoldDB" id="A0A8D9GIU2"/>
<dbReference type="Proteomes" id="UP000694005">
    <property type="component" value="Chromosome A03"/>
</dbReference>
<sequence>MAEATRCSYLQFCSSNFVWEIFYRPRRFSLFGSVWFIGEASWSRIWVACNSDVFSLSFLLWWSTGEAHGVLQWECLSPA</sequence>
<dbReference type="EMBL" id="LS974619">
    <property type="protein sequence ID" value="CAG7881519.1"/>
    <property type="molecule type" value="Genomic_DNA"/>
</dbReference>
<organism evidence="1 2">
    <name type="scientific">Brassica campestris</name>
    <name type="common">Field mustard</name>
    <dbReference type="NCBI Taxonomy" id="3711"/>
    <lineage>
        <taxon>Eukaryota</taxon>
        <taxon>Viridiplantae</taxon>
        <taxon>Streptophyta</taxon>
        <taxon>Embryophyta</taxon>
        <taxon>Tracheophyta</taxon>
        <taxon>Spermatophyta</taxon>
        <taxon>Magnoliopsida</taxon>
        <taxon>eudicotyledons</taxon>
        <taxon>Gunneridae</taxon>
        <taxon>Pentapetalae</taxon>
        <taxon>rosids</taxon>
        <taxon>malvids</taxon>
        <taxon>Brassicales</taxon>
        <taxon>Brassicaceae</taxon>
        <taxon>Brassiceae</taxon>
        <taxon>Brassica</taxon>
    </lineage>
</organism>
<evidence type="ECO:0000313" key="2">
    <source>
        <dbReference type="Proteomes" id="UP000694005"/>
    </source>
</evidence>
<evidence type="ECO:0000313" key="1">
    <source>
        <dbReference type="EMBL" id="CAG7881519.1"/>
    </source>
</evidence>
<protein>
    <submittedName>
        <fullName evidence="1">Uncharacterized protein</fullName>
    </submittedName>
</protein>
<name>A0A8D9GIU2_BRACM</name>
<gene>
    <name evidence="1" type="ORF">BRAPAZ1V2_A03P28620.2</name>
</gene>
<dbReference type="Gramene" id="A03p28620.2_BraZ1">
    <property type="protein sequence ID" value="A03p28620.2_BraZ1.CDS.1"/>
    <property type="gene ID" value="A03g28620.2_BraZ1"/>
</dbReference>
<accession>A0A8D9GIU2</accession>
<reference evidence="1 2" key="1">
    <citation type="submission" date="2021-07" db="EMBL/GenBank/DDBJ databases">
        <authorList>
            <consortium name="Genoscope - CEA"/>
            <person name="William W."/>
        </authorList>
    </citation>
    <scope>NUCLEOTIDE SEQUENCE [LARGE SCALE GENOMIC DNA]</scope>
</reference>